<dbReference type="EMBL" id="JAXQNO010000006">
    <property type="protein sequence ID" value="KAK4795685.1"/>
    <property type="molecule type" value="Genomic_DNA"/>
</dbReference>
<gene>
    <name evidence="1" type="ORF">SAY86_028011</name>
</gene>
<name>A0AAN7MEV3_TRANT</name>
<proteinExistence type="predicted"/>
<protein>
    <submittedName>
        <fullName evidence="1">Uncharacterized protein</fullName>
    </submittedName>
</protein>
<comment type="caution">
    <text evidence="1">The sequence shown here is derived from an EMBL/GenBank/DDBJ whole genome shotgun (WGS) entry which is preliminary data.</text>
</comment>
<reference evidence="1 2" key="1">
    <citation type="journal article" date="2023" name="Hortic Res">
        <title>Pangenome of water caltrop reveals structural variations and asymmetric subgenome divergence after allopolyploidization.</title>
        <authorList>
            <person name="Zhang X."/>
            <person name="Chen Y."/>
            <person name="Wang L."/>
            <person name="Yuan Y."/>
            <person name="Fang M."/>
            <person name="Shi L."/>
            <person name="Lu R."/>
            <person name="Comes H.P."/>
            <person name="Ma Y."/>
            <person name="Chen Y."/>
            <person name="Huang G."/>
            <person name="Zhou Y."/>
            <person name="Zheng Z."/>
            <person name="Qiu Y."/>
        </authorList>
    </citation>
    <scope>NUCLEOTIDE SEQUENCE [LARGE SCALE GENOMIC DNA]</scope>
    <source>
        <strain evidence="1">F231</strain>
    </source>
</reference>
<organism evidence="1 2">
    <name type="scientific">Trapa natans</name>
    <name type="common">Water chestnut</name>
    <dbReference type="NCBI Taxonomy" id="22666"/>
    <lineage>
        <taxon>Eukaryota</taxon>
        <taxon>Viridiplantae</taxon>
        <taxon>Streptophyta</taxon>
        <taxon>Embryophyta</taxon>
        <taxon>Tracheophyta</taxon>
        <taxon>Spermatophyta</taxon>
        <taxon>Magnoliopsida</taxon>
        <taxon>eudicotyledons</taxon>
        <taxon>Gunneridae</taxon>
        <taxon>Pentapetalae</taxon>
        <taxon>rosids</taxon>
        <taxon>malvids</taxon>
        <taxon>Myrtales</taxon>
        <taxon>Lythraceae</taxon>
        <taxon>Trapa</taxon>
    </lineage>
</organism>
<sequence length="77" mass="8298">MLVVVIYDPIVTARHCDRRLIMSNNKEDKTQDVAERIKAAALSAAKGLSRAQAEKAAAIAARNLNVCGQKEECCVVG</sequence>
<evidence type="ECO:0000313" key="1">
    <source>
        <dbReference type="EMBL" id="KAK4795685.1"/>
    </source>
</evidence>
<dbReference type="Proteomes" id="UP001346149">
    <property type="component" value="Unassembled WGS sequence"/>
</dbReference>
<evidence type="ECO:0000313" key="2">
    <source>
        <dbReference type="Proteomes" id="UP001346149"/>
    </source>
</evidence>
<accession>A0AAN7MEV3</accession>
<dbReference type="AlphaFoldDB" id="A0AAN7MEV3"/>
<keyword evidence="2" id="KW-1185">Reference proteome</keyword>